<sequence>MPTAHTTTRTHSLRRHHHHDDDDDDVSSFDSLSDSSSQTSSSHDGLAAKLSTLPDLRFEQFYLATIRGFLHEDQPSNPPKDADEKDHHRKVDVTQSEVKDEHELWLGNLRVEWFPIVYVTVRDQLLSPLIQGAAWGLGGLLLSQFRQYLSARARGAPKGAPGGQRGTRSVLRSVGLGKR</sequence>
<dbReference type="OrthoDB" id="2430343at2759"/>
<proteinExistence type="predicted"/>
<gene>
    <name evidence="2" type="ORF">SPSC_02353</name>
</gene>
<organism evidence="2">
    <name type="scientific">Sporisorium scitamineum</name>
    <dbReference type="NCBI Taxonomy" id="49012"/>
    <lineage>
        <taxon>Eukaryota</taxon>
        <taxon>Fungi</taxon>
        <taxon>Dikarya</taxon>
        <taxon>Basidiomycota</taxon>
        <taxon>Ustilaginomycotina</taxon>
        <taxon>Ustilaginomycetes</taxon>
        <taxon>Ustilaginales</taxon>
        <taxon>Ustilaginaceae</taxon>
        <taxon>Sporisorium</taxon>
    </lineage>
</organism>
<dbReference type="GO" id="GO:0140580">
    <property type="term" value="F:mitochondrion autophagosome adaptor activity"/>
    <property type="evidence" value="ECO:0007669"/>
    <property type="project" value="InterPro"/>
</dbReference>
<feature type="region of interest" description="Disordered" evidence="1">
    <location>
        <begin position="72"/>
        <end position="94"/>
    </location>
</feature>
<evidence type="ECO:0000256" key="1">
    <source>
        <dbReference type="SAM" id="MobiDB-lite"/>
    </source>
</evidence>
<dbReference type="InterPro" id="IPR013898">
    <property type="entry name" value="Atg43"/>
</dbReference>
<dbReference type="PANTHER" id="PTHR38699">
    <property type="entry name" value="CHROMOSOME 1, WHOLE GENOME SHOTGUN SEQUENCE"/>
    <property type="match status" value="1"/>
</dbReference>
<evidence type="ECO:0000313" key="2">
    <source>
        <dbReference type="EMBL" id="CDU23724.1"/>
    </source>
</evidence>
<dbReference type="PANTHER" id="PTHR38699:SF1">
    <property type="entry name" value="MITOPHAGY RECEPTOR ATG43"/>
    <property type="match status" value="1"/>
</dbReference>
<dbReference type="Pfam" id="PF08589">
    <property type="entry name" value="ATG43"/>
    <property type="match status" value="1"/>
</dbReference>
<dbReference type="EMBL" id="LK056664">
    <property type="protein sequence ID" value="CDU23724.1"/>
    <property type="molecule type" value="Genomic_DNA"/>
</dbReference>
<reference evidence="2" key="1">
    <citation type="submission" date="2014-06" db="EMBL/GenBank/DDBJ databases">
        <authorList>
            <person name="Ju J."/>
            <person name="Zhang J."/>
        </authorList>
    </citation>
    <scope>NUCLEOTIDE SEQUENCE</scope>
    <source>
        <strain evidence="2">SscI8</strain>
    </source>
</reference>
<feature type="compositionally biased region" description="Low complexity" evidence="1">
    <location>
        <begin position="1"/>
        <end position="10"/>
    </location>
</feature>
<accession>A0A127ZCA4</accession>
<feature type="compositionally biased region" description="Low complexity" evidence="1">
    <location>
        <begin position="28"/>
        <end position="44"/>
    </location>
</feature>
<dbReference type="GO" id="GO:0000423">
    <property type="term" value="P:mitophagy"/>
    <property type="evidence" value="ECO:0007669"/>
    <property type="project" value="InterPro"/>
</dbReference>
<feature type="region of interest" description="Disordered" evidence="1">
    <location>
        <begin position="1"/>
        <end position="45"/>
    </location>
</feature>
<dbReference type="AlphaFoldDB" id="A0A127ZCA4"/>
<feature type="region of interest" description="Disordered" evidence="1">
    <location>
        <begin position="154"/>
        <end position="179"/>
    </location>
</feature>
<protein>
    <submittedName>
        <fullName evidence="2">Uncharacterized protein</fullName>
    </submittedName>
</protein>
<name>A0A127ZCA4_9BASI</name>